<dbReference type="AlphaFoldDB" id="A0A127M2J8"/>
<proteinExistence type="predicted"/>
<feature type="transmembrane region" description="Helical" evidence="1">
    <location>
        <begin position="16"/>
        <end position="33"/>
    </location>
</feature>
<keyword evidence="1" id="KW-0812">Transmembrane</keyword>
<dbReference type="EMBL" id="CP014544">
    <property type="protein sequence ID" value="AMO67458.1"/>
    <property type="molecule type" value="Genomic_DNA"/>
</dbReference>
<feature type="transmembrane region" description="Helical" evidence="1">
    <location>
        <begin position="100"/>
        <end position="117"/>
    </location>
</feature>
<evidence type="ECO:0000313" key="3">
    <source>
        <dbReference type="Proteomes" id="UP000074119"/>
    </source>
</evidence>
<reference evidence="2 3" key="1">
    <citation type="submission" date="2015-12" db="EMBL/GenBank/DDBJ databases">
        <authorList>
            <person name="Shamseldin A."/>
            <person name="Moawad H."/>
            <person name="Abd El-Rahim W.M."/>
            <person name="Sadowsky M.J."/>
        </authorList>
    </citation>
    <scope>NUCLEOTIDE SEQUENCE [LARGE SCALE GENOMIC DNA]</scope>
    <source>
        <strain evidence="2 3">SM2</strain>
    </source>
</reference>
<feature type="transmembrane region" description="Helical" evidence="1">
    <location>
        <begin position="70"/>
        <end position="94"/>
    </location>
</feature>
<dbReference type="Proteomes" id="UP000074119">
    <property type="component" value="Chromosome"/>
</dbReference>
<keyword evidence="1" id="KW-1133">Transmembrane helix</keyword>
<accession>A0A127M2J8</accession>
<gene>
    <name evidence="2" type="ORF">AZF00_03720</name>
</gene>
<evidence type="ECO:0000256" key="1">
    <source>
        <dbReference type="SAM" id="Phobius"/>
    </source>
</evidence>
<organism evidence="2 3">
    <name type="scientific">Zhongshania aliphaticivorans</name>
    <dbReference type="NCBI Taxonomy" id="1470434"/>
    <lineage>
        <taxon>Bacteria</taxon>
        <taxon>Pseudomonadati</taxon>
        <taxon>Pseudomonadota</taxon>
        <taxon>Gammaproteobacteria</taxon>
        <taxon>Cellvibrionales</taxon>
        <taxon>Spongiibacteraceae</taxon>
        <taxon>Zhongshania</taxon>
    </lineage>
</organism>
<dbReference type="STRING" id="1470434.AZF00_03720"/>
<keyword evidence="1" id="KW-0472">Membrane</keyword>
<evidence type="ECO:0000313" key="2">
    <source>
        <dbReference type="EMBL" id="AMO67458.1"/>
    </source>
</evidence>
<feature type="transmembrane region" description="Helical" evidence="1">
    <location>
        <begin position="39"/>
        <end position="58"/>
    </location>
</feature>
<name>A0A127M2J8_9GAMM</name>
<sequence length="122" mass="13725">MTALGRYLAKIKNGKIVLWCYLIWYLTTVYFYFDPAPKIWINALGISAIIGLGLMLSVDASGSRWQTARLFMMPFAVSSFSALIKGQGFLFVFSPVLNELLVGVALCAMFVVLVLYFRHRNS</sequence>
<protein>
    <submittedName>
        <fullName evidence="2">Uncharacterized protein</fullName>
    </submittedName>
</protein>
<dbReference type="KEGG" id="zal:AZF00_03720"/>